<dbReference type="Pfam" id="PF20426">
    <property type="entry name" value="NBCH_WD40"/>
    <property type="match status" value="1"/>
</dbReference>
<feature type="repeat" description="WD" evidence="3">
    <location>
        <begin position="2203"/>
        <end position="2244"/>
    </location>
</feature>
<dbReference type="FunFam" id="1.10.1540.10:FF:000001">
    <property type="entry name" value="neurobeachin isoform X1"/>
    <property type="match status" value="1"/>
</dbReference>
<dbReference type="OMA" id="RHENDET"/>
<dbReference type="InterPro" id="IPR031570">
    <property type="entry name" value="NBEA/BDCP_DUF4704"/>
</dbReference>
<feature type="domain" description="BEACH" evidence="5">
    <location>
        <begin position="1671"/>
        <end position="1962"/>
    </location>
</feature>
<dbReference type="STRING" id="461836.A0A0L0DFF3"/>
<feature type="region of interest" description="Disordered" evidence="4">
    <location>
        <begin position="1044"/>
        <end position="1080"/>
    </location>
</feature>
<gene>
    <name evidence="7" type="ORF">AMSG_07209</name>
</gene>
<dbReference type="GO" id="GO:0019901">
    <property type="term" value="F:protein kinase binding"/>
    <property type="evidence" value="ECO:0007669"/>
    <property type="project" value="TreeGrafter"/>
</dbReference>
<proteinExistence type="predicted"/>
<dbReference type="GO" id="GO:0005829">
    <property type="term" value="C:cytosol"/>
    <property type="evidence" value="ECO:0007669"/>
    <property type="project" value="TreeGrafter"/>
</dbReference>
<reference evidence="7 8" key="1">
    <citation type="submission" date="2010-05" db="EMBL/GenBank/DDBJ databases">
        <title>The Genome Sequence of Thecamonas trahens ATCC 50062.</title>
        <authorList>
            <consortium name="The Broad Institute Genome Sequencing Platform"/>
            <person name="Russ C."/>
            <person name="Cuomo C."/>
            <person name="Shea T."/>
            <person name="Young S.K."/>
            <person name="Zeng Q."/>
            <person name="Koehrsen M."/>
            <person name="Haas B."/>
            <person name="Borodovsky M."/>
            <person name="Guigo R."/>
            <person name="Alvarado L."/>
            <person name="Berlin A."/>
            <person name="Bochicchio J."/>
            <person name="Borenstein D."/>
            <person name="Chapman S."/>
            <person name="Chen Z."/>
            <person name="Freedman E."/>
            <person name="Gellesch M."/>
            <person name="Goldberg J."/>
            <person name="Griggs A."/>
            <person name="Gujja S."/>
            <person name="Heilman E."/>
            <person name="Heiman D."/>
            <person name="Hepburn T."/>
            <person name="Howarth C."/>
            <person name="Jen D."/>
            <person name="Larson L."/>
            <person name="Mehta T."/>
            <person name="Park D."/>
            <person name="Pearson M."/>
            <person name="Roberts A."/>
            <person name="Saif S."/>
            <person name="Shenoy N."/>
            <person name="Sisk P."/>
            <person name="Stolte C."/>
            <person name="Sykes S."/>
            <person name="Thomson T."/>
            <person name="Walk T."/>
            <person name="White J."/>
            <person name="Yandava C."/>
            <person name="Burger G."/>
            <person name="Gray M.W."/>
            <person name="Holland P.W.H."/>
            <person name="King N."/>
            <person name="Lang F.B.F."/>
            <person name="Roger A.J."/>
            <person name="Ruiz-Trillo I."/>
            <person name="Lander E."/>
            <person name="Nusbaum C."/>
        </authorList>
    </citation>
    <scope>NUCLEOTIDE SEQUENCE [LARGE SCALE GENOMIC DNA]</scope>
    <source>
        <strain evidence="7 8">ATCC 50062</strain>
    </source>
</reference>
<accession>A0A0L0DFF3</accession>
<feature type="region of interest" description="Disordered" evidence="4">
    <location>
        <begin position="1504"/>
        <end position="1543"/>
    </location>
</feature>
<dbReference type="InterPro" id="IPR050865">
    <property type="entry name" value="BEACH_Domain"/>
</dbReference>
<dbReference type="Gene3D" id="2.130.10.10">
    <property type="entry name" value="YVTN repeat-like/Quinoprotein amine dehydrogenase"/>
    <property type="match status" value="1"/>
</dbReference>
<dbReference type="SMART" id="SM01026">
    <property type="entry name" value="Beach"/>
    <property type="match status" value="1"/>
</dbReference>
<organism evidence="7 8">
    <name type="scientific">Thecamonas trahens ATCC 50062</name>
    <dbReference type="NCBI Taxonomy" id="461836"/>
    <lineage>
        <taxon>Eukaryota</taxon>
        <taxon>Apusozoa</taxon>
        <taxon>Apusomonadida</taxon>
        <taxon>Apusomonadidae</taxon>
        <taxon>Thecamonas</taxon>
    </lineage>
</organism>
<dbReference type="Pfam" id="PF02138">
    <property type="entry name" value="Beach"/>
    <property type="match status" value="1"/>
</dbReference>
<keyword evidence="8" id="KW-1185">Reference proteome</keyword>
<dbReference type="SUPFAM" id="SSF49899">
    <property type="entry name" value="Concanavalin A-like lectins/glucanases"/>
    <property type="match status" value="1"/>
</dbReference>
<keyword evidence="2" id="KW-0677">Repeat</keyword>
<evidence type="ECO:0008006" key="9">
    <source>
        <dbReference type="Google" id="ProtNLM"/>
    </source>
</evidence>
<dbReference type="PANTHER" id="PTHR13743">
    <property type="entry name" value="BEIGE/BEACH-RELATED"/>
    <property type="match status" value="1"/>
</dbReference>
<dbReference type="PROSITE" id="PS51783">
    <property type="entry name" value="PH_BEACH"/>
    <property type="match status" value="1"/>
</dbReference>
<evidence type="ECO:0000313" key="7">
    <source>
        <dbReference type="EMBL" id="KNC50955.1"/>
    </source>
</evidence>
<dbReference type="InterPro" id="IPR036322">
    <property type="entry name" value="WD40_repeat_dom_sf"/>
</dbReference>
<dbReference type="SUPFAM" id="SSF50729">
    <property type="entry name" value="PH domain-like"/>
    <property type="match status" value="1"/>
</dbReference>
<evidence type="ECO:0000256" key="1">
    <source>
        <dbReference type="ARBA" id="ARBA00022574"/>
    </source>
</evidence>
<dbReference type="CDD" id="cd06071">
    <property type="entry name" value="Beach"/>
    <property type="match status" value="1"/>
</dbReference>
<keyword evidence="1 3" id="KW-0853">WD repeat</keyword>
<dbReference type="InterPro" id="IPR013320">
    <property type="entry name" value="ConA-like_dom_sf"/>
</dbReference>
<dbReference type="InterPro" id="IPR023362">
    <property type="entry name" value="PH-BEACH_dom"/>
</dbReference>
<dbReference type="Pfam" id="PF14844">
    <property type="entry name" value="PH_BEACH"/>
    <property type="match status" value="1"/>
</dbReference>
<dbReference type="PROSITE" id="PS50197">
    <property type="entry name" value="BEACH"/>
    <property type="match status" value="1"/>
</dbReference>
<dbReference type="InterPro" id="IPR046851">
    <property type="entry name" value="NBCH_WD40"/>
</dbReference>
<evidence type="ECO:0000256" key="3">
    <source>
        <dbReference type="PROSITE-ProRule" id="PRU00221"/>
    </source>
</evidence>
<dbReference type="OrthoDB" id="26681at2759"/>
<dbReference type="GeneID" id="25566181"/>
<dbReference type="SUPFAM" id="SSF50978">
    <property type="entry name" value="WD40 repeat-like"/>
    <property type="match status" value="1"/>
</dbReference>
<evidence type="ECO:0000313" key="8">
    <source>
        <dbReference type="Proteomes" id="UP000054408"/>
    </source>
</evidence>
<dbReference type="SMART" id="SM00320">
    <property type="entry name" value="WD40"/>
    <property type="match status" value="2"/>
</dbReference>
<feature type="region of interest" description="Disordered" evidence="4">
    <location>
        <begin position="1453"/>
        <end position="1489"/>
    </location>
</feature>
<feature type="domain" description="BEACH-type PH" evidence="6">
    <location>
        <begin position="1542"/>
        <end position="1658"/>
    </location>
</feature>
<protein>
    <recommendedName>
        <fullName evidence="9">Beige/BEACH domain-containing protein</fullName>
    </recommendedName>
</protein>
<dbReference type="InterPro" id="IPR000409">
    <property type="entry name" value="BEACH_dom"/>
</dbReference>
<dbReference type="eggNOG" id="KOG1787">
    <property type="taxonomic scope" value="Eukaryota"/>
</dbReference>
<evidence type="ECO:0000259" key="6">
    <source>
        <dbReference type="PROSITE" id="PS51783"/>
    </source>
</evidence>
<evidence type="ECO:0000256" key="2">
    <source>
        <dbReference type="ARBA" id="ARBA00022737"/>
    </source>
</evidence>
<dbReference type="InterPro" id="IPR001680">
    <property type="entry name" value="WD40_rpt"/>
</dbReference>
<dbReference type="InterPro" id="IPR036372">
    <property type="entry name" value="BEACH_dom_sf"/>
</dbReference>
<evidence type="ECO:0000259" key="5">
    <source>
        <dbReference type="PROSITE" id="PS50197"/>
    </source>
</evidence>
<dbReference type="PANTHER" id="PTHR13743:SF112">
    <property type="entry name" value="BEACH DOMAIN-CONTAINING PROTEIN"/>
    <property type="match status" value="1"/>
</dbReference>
<dbReference type="GO" id="GO:0016020">
    <property type="term" value="C:membrane"/>
    <property type="evidence" value="ECO:0007669"/>
    <property type="project" value="TreeGrafter"/>
</dbReference>
<sequence length="2365" mass="248400">MAMPEPSSVEALASLVLAVETTGAPDPSLIDALFEMSIDIYGNVVQGSEHGDAFRLILLLFPSLSLSSQLAVLGKFERLAATSFANLAALTDDDLGLIPFLVSLASGQTETAATSDAGAGGAIASLLSALLLYDVRVADVTALLRALKPTARGFRPPGRNHVLATLTAVLGKPEDPPVFWAFDGRDSGLVLPDLAGWPTAGYSVGLWLRVEEFLGGSRVFSFLSDSGAGFEACFAKPDAAEIASGAVDANGFVLVVRSISTKGKDNYEAGKFVFSLGTWYHVVVTHLSKTFSRSAVNIYANGELVDTLAVKYPSLKHVPMTQCSLATNVAAIGAGRAAHSLHGQLGPGYLFARALTASEVALLYALGPARVVAFPLAGDASSSGAAASAAWPASGLPPSGLLFAFHPRGSESSLSTTVYNLAQRPDTLVNQDAHGALLRGSELMSGTRLRHVFNAVGGLSLLLPLFGQLDLPPAPSDASGALGPPLTEVDGAALWALVAQLAIRDRSAQLALATPPTMRLIGYLLTTCAPAALGAILLPTLPGLLDFAAAAAPPLRFELLDKLLLPGTLWSHVPDDAMRARNALISVRVKASPAYFRAAFGVGYFLDAIADAYLDVPERALARLATSSGAAPPLARSPDMLRDTRRALLKSIKNMVAGEHLDEAELGALLRFLITVNDPEALVEVLQLVLVLVLSGPSLAEWLVPVSPPPRALVALFATLDRLLSAEASVRTGLFALKVALAIFVALARASSPKKLARFVAATGFGPAMLEPALRTMTFSPLAYNILMAAVLGDVSLHLQETALTPGVPVVLPSLLPMVLDLVARSTSARIKEQALQDLLLLARYSAETRASLIQMAGWEAKLAGVVMASVLNTAAAAPELGSEAASCLDASALARNVVFELGVNVFFLLLRDALVAKGGARAVERSYSALLAFAAATSSGLAPTFVHSLLTALFIKLLSSATQATEAVAAVAPGAGSAASSGSNPFAEADHHVAVHPGASALGVELSGKALASLRENMPGMVALVEELVFAFPFVHMGSSATPPPTYDGSTGASSAVPPPTYGGGPSRSQPAHRASDSSIPRDAQGRWILYEVACAAVDAALAVLVPLPPGAVTTPPVATLGEGVARGLGRLLVAAMQQVDFQFPDDSRLMQLQNELLTSAVTLGTPGGSASKSTAVALHDYSKAGELHRVVYSHLRSKLAARSKEARRKTSAYERLLRQGLVLMCGCGEASALAAGRVAPAPALSGMRKGVVAQALSFALTLLVAPATAFQAEEAIQGVTHQFAVGVAAVHRPSLVSLDVDVRRVDWRDAQVSAQVAAFCAAVGEAVDAAGFEYGAAVGETRHAAMRTVQAEASQAEAVTWKEVKLASALTSGWLGEASAREAQRRALHCHALVYDARDAARVWASVFKTLTLSTASWAVPRSLRKFSLDLRERPNRVRIRLVLDDQVPDHSPALISSRTHGGSGGGDNGPGTSSEAGGGADDAPPTYEALEGLVINSAYDPATGLSSGDKDSRVFGDDEAGPADDDEAGPSDGVPQASRFTEDSLVLVPARVITGFVEVPGEFELTSSRMFFRTAHPAADEALASAVPEYLLASGSLRDELLRDRAWEMDALAKVHGRRVLLRPRGLELFFVDGSSVLLGFDTEGDRKTIIRAVSNLKPRNLVEVHAVAPALLAKAAKVTEAWVAREISNFDYLMALNTLAGRSYHDLSQYPVFPWVLADYESEKLSLDDHAVYRDLSKPIGALDAERLAYFEERYASLEEADPSVPAFHYGSHYSSPGVVLYYLARLEPYTSMFAHFNGGKFDHADRMFHSMARTFSGVLHSTADVKELIPEFYYLPEMFENVNEVDFGVRQDGVRLDNVILPPWAETPQEFVAIHRRALESEYVSQHLHEWIDLIFGCKQWGEAAVEARNVFHYMTYEGVVDLEAIDDPMQLAAAEAQIANFGQTPSRLFDGPHPARGPRTVGPGRELVPRVNPARLSSYLGDGPVRVSAVPVAAALGLVVRTPSALRGTTAVQQALVVVNVDQEVVVAVAEPPSSERVAPQVVVASEAAVPLGRSLAQRIGAGAGGRLGQCVVAVDAHAFANTRTVASSAAFPAVTRVPRSSRSKLDGCPEVVISCGHWDNTLTVTAIKGDGGARVLQRVSVGMDSVIQCVAASRSGGLVATGCAQSQVLVWSLAPGAHPSGAKRGTVLAAHPHAMLYGHESGVVAVAVESSLDAVVSGASDGRVLMHSLSDGEVMHELVGAGGGAVAFVGLSALSHAVSYHAETGAVRVFAYNGELLCEEELSSGASAMLLSCDGRYLYLASDEGEVEVRALPLLDLVHVYDAVSTEIVSVVEDSSGEYVYAVASDGRVMVGGVAEWQ</sequence>
<evidence type="ECO:0000256" key="4">
    <source>
        <dbReference type="SAM" id="MobiDB-lite"/>
    </source>
</evidence>
<dbReference type="InterPro" id="IPR015943">
    <property type="entry name" value="WD40/YVTN_repeat-like_dom_sf"/>
</dbReference>
<dbReference type="Pfam" id="PF13385">
    <property type="entry name" value="Laminin_G_3"/>
    <property type="match status" value="1"/>
</dbReference>
<dbReference type="Proteomes" id="UP000054408">
    <property type="component" value="Unassembled WGS sequence"/>
</dbReference>
<dbReference type="Gene3D" id="1.10.1540.10">
    <property type="entry name" value="BEACH domain"/>
    <property type="match status" value="1"/>
</dbReference>
<dbReference type="Gene3D" id="2.60.120.200">
    <property type="match status" value="1"/>
</dbReference>
<name>A0A0L0DFF3_THETB</name>
<dbReference type="RefSeq" id="XP_013756651.1">
    <property type="nucleotide sequence ID" value="XM_013901197.1"/>
</dbReference>
<dbReference type="InterPro" id="IPR011993">
    <property type="entry name" value="PH-like_dom_sf"/>
</dbReference>
<dbReference type="SUPFAM" id="SSF81837">
    <property type="entry name" value="BEACH domain"/>
    <property type="match status" value="1"/>
</dbReference>
<dbReference type="EMBL" id="GL349463">
    <property type="protein sequence ID" value="KNC50955.1"/>
    <property type="molecule type" value="Genomic_DNA"/>
</dbReference>
<dbReference type="Pfam" id="PF15787">
    <property type="entry name" value="DUF4704"/>
    <property type="match status" value="1"/>
</dbReference>
<dbReference type="Gene3D" id="2.30.29.30">
    <property type="entry name" value="Pleckstrin-homology domain (PH domain)/Phosphotyrosine-binding domain (PTB)"/>
    <property type="match status" value="1"/>
</dbReference>
<feature type="compositionally biased region" description="Acidic residues" evidence="4">
    <location>
        <begin position="1520"/>
        <end position="1532"/>
    </location>
</feature>
<dbReference type="PROSITE" id="PS50082">
    <property type="entry name" value="WD_REPEATS_2"/>
    <property type="match status" value="1"/>
</dbReference>
<dbReference type="GO" id="GO:0008104">
    <property type="term" value="P:intracellular protein localization"/>
    <property type="evidence" value="ECO:0007669"/>
    <property type="project" value="TreeGrafter"/>
</dbReference>